<dbReference type="AlphaFoldDB" id="A0AAV3B2Z7"/>
<accession>A0AAV3B2Z7</accession>
<evidence type="ECO:0000313" key="3">
    <source>
        <dbReference type="EMBL" id="DBA34639.1"/>
    </source>
</evidence>
<dbReference type="EMBL" id="DYDO01000001">
    <property type="protein sequence ID" value="DBA34639.1"/>
    <property type="molecule type" value="Genomic_DNA"/>
</dbReference>
<gene>
    <name evidence="3" type="ORF">GDO54_002185</name>
</gene>
<comment type="caution">
    <text evidence="3">The sequence shown here is derived from an EMBL/GenBank/DDBJ whole genome shotgun (WGS) entry which is preliminary data.</text>
</comment>
<evidence type="ECO:0000256" key="2">
    <source>
        <dbReference type="SAM" id="SignalP"/>
    </source>
</evidence>
<proteinExistence type="predicted"/>
<evidence type="ECO:0000313" key="4">
    <source>
        <dbReference type="Proteomes" id="UP001181693"/>
    </source>
</evidence>
<feature type="compositionally biased region" description="Basic residues" evidence="1">
    <location>
        <begin position="140"/>
        <end position="154"/>
    </location>
</feature>
<feature type="signal peptide" evidence="2">
    <location>
        <begin position="1"/>
        <end position="18"/>
    </location>
</feature>
<feature type="region of interest" description="Disordered" evidence="1">
    <location>
        <begin position="32"/>
        <end position="154"/>
    </location>
</feature>
<organism evidence="3 4">
    <name type="scientific">Pyxicephalus adspersus</name>
    <name type="common">African bullfrog</name>
    <dbReference type="NCBI Taxonomy" id="30357"/>
    <lineage>
        <taxon>Eukaryota</taxon>
        <taxon>Metazoa</taxon>
        <taxon>Chordata</taxon>
        <taxon>Craniata</taxon>
        <taxon>Vertebrata</taxon>
        <taxon>Euteleostomi</taxon>
        <taxon>Amphibia</taxon>
        <taxon>Batrachia</taxon>
        <taxon>Anura</taxon>
        <taxon>Neobatrachia</taxon>
        <taxon>Ranoidea</taxon>
        <taxon>Pyxicephalidae</taxon>
        <taxon>Pyxicephalinae</taxon>
        <taxon>Pyxicephalus</taxon>
    </lineage>
</organism>
<sequence length="154" mass="16798">MVAGGVAFIIFIVLVVYSLKSCERPTTITDEEAMYSNRRQQIQERQLPQPPNHTAAPPPSAPNTEDIHLMPTERPPPPRQEGPGDAPAGSKGRGSSPKTPEPPQGHPQGNSLNQPCRAPQHVKPPLPGNHPNEQPPKPTPRTKSKPPRQNRKAH</sequence>
<feature type="compositionally biased region" description="Pro residues" evidence="1">
    <location>
        <begin position="122"/>
        <end position="139"/>
    </location>
</feature>
<feature type="compositionally biased region" description="Pro residues" evidence="1">
    <location>
        <begin position="48"/>
        <end position="61"/>
    </location>
</feature>
<keyword evidence="2" id="KW-0732">Signal</keyword>
<name>A0AAV3B2Z7_PYXAD</name>
<reference evidence="3" key="1">
    <citation type="thesis" date="2020" institute="ProQuest LLC" country="789 East Eisenhower Parkway, Ann Arbor, MI, USA">
        <title>Comparative Genomics and Chromosome Evolution.</title>
        <authorList>
            <person name="Mudd A.B."/>
        </authorList>
    </citation>
    <scope>NUCLEOTIDE SEQUENCE</scope>
    <source>
        <strain evidence="3">1538</strain>
        <tissue evidence="3">Blood</tissue>
    </source>
</reference>
<evidence type="ECO:0000256" key="1">
    <source>
        <dbReference type="SAM" id="MobiDB-lite"/>
    </source>
</evidence>
<feature type="chain" id="PRO_5043472451" evidence="2">
    <location>
        <begin position="19"/>
        <end position="154"/>
    </location>
</feature>
<protein>
    <submittedName>
        <fullName evidence="3">Uncharacterized protein</fullName>
    </submittedName>
</protein>
<feature type="compositionally biased region" description="Polar residues" evidence="1">
    <location>
        <begin position="37"/>
        <end position="46"/>
    </location>
</feature>
<dbReference type="Proteomes" id="UP001181693">
    <property type="component" value="Unassembled WGS sequence"/>
</dbReference>
<keyword evidence="4" id="KW-1185">Reference proteome</keyword>